<evidence type="ECO:0000313" key="3">
    <source>
        <dbReference type="Proteomes" id="UP000014629"/>
    </source>
</evidence>
<proteinExistence type="predicted"/>
<evidence type="ECO:0000256" key="1">
    <source>
        <dbReference type="SAM" id="MobiDB-lite"/>
    </source>
</evidence>
<dbReference type="EMBL" id="AOPZ01000316">
    <property type="protein sequence ID" value="EPH41309.1"/>
    <property type="molecule type" value="Genomic_DNA"/>
</dbReference>
<dbReference type="RefSeq" id="WP_016643666.1">
    <property type="nucleotide sequence ID" value="NZ_AOPZ01000316.1"/>
</dbReference>
<feature type="region of interest" description="Disordered" evidence="1">
    <location>
        <begin position="1"/>
        <end position="32"/>
    </location>
</feature>
<sequence length="48" mass="4843">MVSSAGSGPGEAAAHLAGVETVGGGQQPEPSLRTIRHYEETGLVIPVE</sequence>
<evidence type="ECO:0000313" key="2">
    <source>
        <dbReference type="EMBL" id="EPH41309.1"/>
    </source>
</evidence>
<keyword evidence="3" id="KW-1185">Reference proteome</keyword>
<name>S3ZF86_9ACTN</name>
<reference evidence="2 3" key="1">
    <citation type="submission" date="2013-02" db="EMBL/GenBank/DDBJ databases">
        <title>Draft Genome Sequence of Streptomyces aurantiacus, Which Produces Setomimycin.</title>
        <authorList>
            <person name="Gruening B.A."/>
            <person name="Praeg A."/>
            <person name="Erxleben A."/>
            <person name="Guenther S."/>
            <person name="Mueller M."/>
        </authorList>
    </citation>
    <scope>NUCLEOTIDE SEQUENCE [LARGE SCALE GENOMIC DNA]</scope>
    <source>
        <strain evidence="2 3">JA 4570</strain>
    </source>
</reference>
<gene>
    <name evidence="2" type="ORF">STRAU_5545</name>
</gene>
<organism evidence="2 3">
    <name type="scientific">Streptomyces aurantiacus JA 4570</name>
    <dbReference type="NCBI Taxonomy" id="1286094"/>
    <lineage>
        <taxon>Bacteria</taxon>
        <taxon>Bacillati</taxon>
        <taxon>Actinomycetota</taxon>
        <taxon>Actinomycetes</taxon>
        <taxon>Kitasatosporales</taxon>
        <taxon>Streptomycetaceae</taxon>
        <taxon>Streptomyces</taxon>
        <taxon>Streptomyces aurantiacus group</taxon>
    </lineage>
</organism>
<dbReference type="AlphaFoldDB" id="S3ZF86"/>
<protein>
    <submittedName>
        <fullName evidence="2">Uncharacterized protein</fullName>
    </submittedName>
</protein>
<dbReference type="PATRIC" id="fig|1286094.4.peg.5473"/>
<feature type="compositionally biased region" description="Low complexity" evidence="1">
    <location>
        <begin position="1"/>
        <end position="14"/>
    </location>
</feature>
<accession>S3ZF86</accession>
<comment type="caution">
    <text evidence="2">The sequence shown here is derived from an EMBL/GenBank/DDBJ whole genome shotgun (WGS) entry which is preliminary data.</text>
</comment>
<dbReference type="Proteomes" id="UP000014629">
    <property type="component" value="Unassembled WGS sequence"/>
</dbReference>